<evidence type="ECO:0000313" key="2">
    <source>
        <dbReference type="Proteomes" id="UP000736787"/>
    </source>
</evidence>
<evidence type="ECO:0000313" key="1">
    <source>
        <dbReference type="EMBL" id="KAG2953430.1"/>
    </source>
</evidence>
<sequence length="41" mass="4556">MCVTKVTNQPKLVWLKLTGGNEGDDVEQVTAVLAKLDTQRR</sequence>
<reference evidence="1" key="1">
    <citation type="submission" date="2018-10" db="EMBL/GenBank/DDBJ databases">
        <title>Effector identification in a new, highly contiguous assembly of the strawberry crown rot pathogen Phytophthora cactorum.</title>
        <authorList>
            <person name="Armitage A.D."/>
            <person name="Nellist C.F."/>
            <person name="Bates H."/>
            <person name="Vickerstaff R.J."/>
            <person name="Harrison R.J."/>
        </authorList>
    </citation>
    <scope>NUCLEOTIDE SEQUENCE</scope>
    <source>
        <strain evidence="1">4040</strain>
    </source>
</reference>
<comment type="caution">
    <text evidence="1">The sequence shown here is derived from an EMBL/GenBank/DDBJ whole genome shotgun (WGS) entry which is preliminary data.</text>
</comment>
<proteinExistence type="predicted"/>
<dbReference type="AlphaFoldDB" id="A0A8T1ENH8"/>
<accession>A0A8T1ENH8</accession>
<protein>
    <submittedName>
        <fullName evidence="1">Uncharacterized protein</fullName>
    </submittedName>
</protein>
<dbReference type="Proteomes" id="UP000736787">
    <property type="component" value="Unassembled WGS sequence"/>
</dbReference>
<gene>
    <name evidence="1" type="ORF">PC117_g2035</name>
</gene>
<name>A0A8T1ENH8_9STRA</name>
<dbReference type="EMBL" id="RCMK01000025">
    <property type="protein sequence ID" value="KAG2953430.1"/>
    <property type="molecule type" value="Genomic_DNA"/>
</dbReference>
<organism evidence="1 2">
    <name type="scientific">Phytophthora cactorum</name>
    <dbReference type="NCBI Taxonomy" id="29920"/>
    <lineage>
        <taxon>Eukaryota</taxon>
        <taxon>Sar</taxon>
        <taxon>Stramenopiles</taxon>
        <taxon>Oomycota</taxon>
        <taxon>Peronosporomycetes</taxon>
        <taxon>Peronosporales</taxon>
        <taxon>Peronosporaceae</taxon>
        <taxon>Phytophthora</taxon>
    </lineage>
</organism>